<organism evidence="1 2">
    <name type="scientific">Purpureocillium lilacinum</name>
    <name type="common">Paecilomyces lilacinus</name>
    <dbReference type="NCBI Taxonomy" id="33203"/>
    <lineage>
        <taxon>Eukaryota</taxon>
        <taxon>Fungi</taxon>
        <taxon>Dikarya</taxon>
        <taxon>Ascomycota</taxon>
        <taxon>Pezizomycotina</taxon>
        <taxon>Sordariomycetes</taxon>
        <taxon>Hypocreomycetidae</taxon>
        <taxon>Hypocreales</taxon>
        <taxon>Ophiocordycipitaceae</taxon>
        <taxon>Purpureocillium</taxon>
    </lineage>
</organism>
<proteinExistence type="predicted"/>
<reference evidence="1" key="1">
    <citation type="submission" date="2024-12" db="EMBL/GenBank/DDBJ databases">
        <title>Comparative genomics and development of molecular markers within Purpureocillium lilacinum and among Purpureocillium species.</title>
        <authorList>
            <person name="Yeh Z.-Y."/>
            <person name="Ni N.-T."/>
            <person name="Lo P.-H."/>
            <person name="Mushyakhwo K."/>
            <person name="Lin C.-F."/>
            <person name="Nai Y.-S."/>
        </authorList>
    </citation>
    <scope>NUCLEOTIDE SEQUENCE</scope>
    <source>
        <strain evidence="1">NCHU-NPUST-175</strain>
    </source>
</reference>
<protein>
    <submittedName>
        <fullName evidence="1">Uncharacterized protein</fullName>
    </submittedName>
</protein>
<comment type="caution">
    <text evidence="1">The sequence shown here is derived from an EMBL/GenBank/DDBJ whole genome shotgun (WGS) entry which is preliminary data.</text>
</comment>
<gene>
    <name evidence="1" type="ORF">ACCO45_003857</name>
</gene>
<name>A0ACC4E2H4_PURLI</name>
<accession>A0ACC4E2H4</accession>
<evidence type="ECO:0000313" key="2">
    <source>
        <dbReference type="Proteomes" id="UP001638806"/>
    </source>
</evidence>
<sequence length="276" mass="29157">MERDIKLAAMRKQMPQTLEVPNVDRSGGFRGGAYNDGTGGSSLLAAKNAYEQQQQEQKLRAEDERRAARLRDAKMAAMREQMPQTLNVPNVDRSGGFRGSAYNDGTGGVTLRGARSSQSLNVPGLAQPAFGYQNRSSVVLNSGSMLGGPVQQPGYDAMGIGMGMGGMGPYNGMNAMGSVNNLGAMGSVNNLGAMGYNNMNAMGSYNNLNAMPYGNPAAMGSYGNMNAMGGLYNGNAGMSVYGGNMMGGMQMPMQMPMPTSSGSVDRVEQWRRSVHP</sequence>
<dbReference type="EMBL" id="JBGNUJ010000003">
    <property type="protein sequence ID" value="KAL3962334.1"/>
    <property type="molecule type" value="Genomic_DNA"/>
</dbReference>
<evidence type="ECO:0000313" key="1">
    <source>
        <dbReference type="EMBL" id="KAL3962334.1"/>
    </source>
</evidence>
<keyword evidence="2" id="KW-1185">Reference proteome</keyword>
<dbReference type="Proteomes" id="UP001638806">
    <property type="component" value="Unassembled WGS sequence"/>
</dbReference>